<gene>
    <name evidence="7" type="ORF">QWY31_16090</name>
</gene>
<dbReference type="Gene3D" id="3.40.50.300">
    <property type="entry name" value="P-loop containing nucleotide triphosphate hydrolases"/>
    <property type="match status" value="1"/>
</dbReference>
<keyword evidence="5" id="KW-1133">Transmembrane helix</keyword>
<dbReference type="PROSITE" id="PS50082">
    <property type="entry name" value="WD_REPEATS_2"/>
    <property type="match status" value="2"/>
</dbReference>
<keyword evidence="4" id="KW-0175">Coiled coil</keyword>
<accession>A0ABT8F986</accession>
<sequence>MSQVNNHTSFSERFNPFPGLRPFGQKESYVYFGREGQSDEILEILSKNRFVNILGSSGTGKSSLVFSGVIPTLHGGFMVNSQEEWEVVSARPGLNPIENLAMSLAQSFDEADSTERQKNINKNLLESILRRSSRGVIEAYNLNAKLKGKNLLVYLDQFEEIFRFRKQGGIKYLNESQAYVNLIIEAITQRKVPIFFALSMRSDFLGECEQFPELTNKINESHFLIPQMTREQKRLVISGPVAVGSADISNRLVQRLLNDMGDRPDQLPVLQHALMRTWDYWQVNNKSKGPIDFIHYEAIGGVNEALSRHADEAYYELNDLEKDVCERLFKTITEKRSDNDGIRRPTRLEEIAKIVDEDEEVVKSVVDRFREKGRALLMPPPEVALKGSSVIDISHEALMRVWYRLRNWVDEESASAKIYLRLSEASKNYQQGIGSLWRPPDLQVALDWRNKTKPTLKWALQYDNNFESVIAFLARSEEAYKQEVENRERQQRKRLRQTRIIASVLGFASVISLGMLVVAFNQKLEADNQRLIAEVNSNEARDNAIVAERNKVLALERLKQANQSTRLATVQRQIAETNAAEAQIAREEAERQRIFAENKRIEAEQAGLLAQEKTIDATQAAERAEKSEKSAIMLRKLSVAKSLSFKSQQVEDKQLQALLSYLAYVFYRDNLGYEYDNDIYNGLFHSLKSNIPNVYEAFKGRAPEVKSIHLMSNDQLFTTGADGKIYQWDIADEKQESGKLIHDTKGQLLKKLTASDIQKKMACLINDRELLLYNIAAPSEKQIVKLPFTFSYDLQFLDEQDALLISGSDSTVQILNASNKFTPLVKSDGRIFAIELLENGKYLVTGNESGKVDLWELRSGRLVRNLYHKPGSVIHALAVNTENNSIAIGDNQGHIQILKLTEDMRATDVVSIPGHDNKIVNDILFNSAENQLISASTDGSIRMWNLNDPDNFPIVIQEPNRWVLSIALDSNDQLFAGCKERSFRKYPMQSQLLAFDLKGVIQRDLTREEWRRYVGEDIEYISILNDPAIVNGRFK</sequence>
<keyword evidence="2" id="KW-0677">Repeat</keyword>
<protein>
    <submittedName>
        <fullName evidence="7">High-affnity carbon uptake protein Hat/HatR</fullName>
    </submittedName>
</protein>
<feature type="repeat" description="WD" evidence="3">
    <location>
        <begin position="824"/>
        <end position="865"/>
    </location>
</feature>
<evidence type="ECO:0000313" key="7">
    <source>
        <dbReference type="EMBL" id="MDN4167032.1"/>
    </source>
</evidence>
<evidence type="ECO:0000313" key="8">
    <source>
        <dbReference type="Proteomes" id="UP001168552"/>
    </source>
</evidence>
<evidence type="ECO:0000256" key="1">
    <source>
        <dbReference type="ARBA" id="ARBA00022574"/>
    </source>
</evidence>
<comment type="caution">
    <text evidence="7">The sequence shown here is derived from an EMBL/GenBank/DDBJ whole genome shotgun (WGS) entry which is preliminary data.</text>
</comment>
<dbReference type="PANTHER" id="PTHR22847">
    <property type="entry name" value="WD40 REPEAT PROTEIN"/>
    <property type="match status" value="1"/>
</dbReference>
<dbReference type="PROSITE" id="PS00678">
    <property type="entry name" value="WD_REPEATS_1"/>
    <property type="match status" value="1"/>
</dbReference>
<keyword evidence="5" id="KW-0472">Membrane</keyword>
<dbReference type="InterPro" id="IPR015943">
    <property type="entry name" value="WD40/YVTN_repeat-like_dom_sf"/>
</dbReference>
<evidence type="ECO:0000256" key="4">
    <source>
        <dbReference type="SAM" id="Coils"/>
    </source>
</evidence>
<feature type="repeat" description="WD" evidence="3">
    <location>
        <begin position="920"/>
        <end position="947"/>
    </location>
</feature>
<evidence type="ECO:0000259" key="6">
    <source>
        <dbReference type="Pfam" id="PF20703"/>
    </source>
</evidence>
<keyword evidence="1 3" id="KW-0853">WD repeat</keyword>
<reference evidence="7" key="1">
    <citation type="submission" date="2023-06" db="EMBL/GenBank/DDBJ databases">
        <title>Cytophagales bacterium Strain LB-30, isolated from soil.</title>
        <authorList>
            <person name="Liu B."/>
        </authorList>
    </citation>
    <scope>NUCLEOTIDE SEQUENCE</scope>
    <source>
        <strain evidence="7">LB-30</strain>
    </source>
</reference>
<dbReference type="Gene3D" id="2.130.10.10">
    <property type="entry name" value="YVTN repeat-like/Quinoprotein amine dehydrogenase"/>
    <property type="match status" value="2"/>
</dbReference>
<dbReference type="InterPro" id="IPR027417">
    <property type="entry name" value="P-loop_NTPase"/>
</dbReference>
<dbReference type="RefSeq" id="WP_320005569.1">
    <property type="nucleotide sequence ID" value="NZ_JAUHJS010000010.1"/>
</dbReference>
<dbReference type="SMART" id="SM00320">
    <property type="entry name" value="WD40"/>
    <property type="match status" value="6"/>
</dbReference>
<proteinExistence type="predicted"/>
<dbReference type="SUPFAM" id="SSF50978">
    <property type="entry name" value="WD40 repeat-like"/>
    <property type="match status" value="1"/>
</dbReference>
<dbReference type="PANTHER" id="PTHR22847:SF637">
    <property type="entry name" value="WD REPEAT DOMAIN 5B"/>
    <property type="match status" value="1"/>
</dbReference>
<keyword evidence="8" id="KW-1185">Reference proteome</keyword>
<dbReference type="InterPro" id="IPR001680">
    <property type="entry name" value="WD40_rpt"/>
</dbReference>
<dbReference type="Proteomes" id="UP001168552">
    <property type="component" value="Unassembled WGS sequence"/>
</dbReference>
<dbReference type="InterPro" id="IPR019775">
    <property type="entry name" value="WD40_repeat_CS"/>
</dbReference>
<feature type="transmembrane region" description="Helical" evidence="5">
    <location>
        <begin position="500"/>
        <end position="520"/>
    </location>
</feature>
<evidence type="ECO:0000256" key="3">
    <source>
        <dbReference type="PROSITE-ProRule" id="PRU00221"/>
    </source>
</evidence>
<keyword evidence="5" id="KW-0812">Transmembrane</keyword>
<feature type="coiled-coil region" evidence="4">
    <location>
        <begin position="570"/>
        <end position="606"/>
    </location>
</feature>
<dbReference type="SUPFAM" id="SSF52540">
    <property type="entry name" value="P-loop containing nucleoside triphosphate hydrolases"/>
    <property type="match status" value="1"/>
</dbReference>
<evidence type="ECO:0000256" key="2">
    <source>
        <dbReference type="ARBA" id="ARBA00022737"/>
    </source>
</evidence>
<dbReference type="EMBL" id="JAUHJS010000010">
    <property type="protein sequence ID" value="MDN4167032.1"/>
    <property type="molecule type" value="Genomic_DNA"/>
</dbReference>
<dbReference type="Pfam" id="PF20703">
    <property type="entry name" value="nSTAND1"/>
    <property type="match status" value="1"/>
</dbReference>
<name>A0ABT8F986_9BACT</name>
<evidence type="ECO:0000256" key="5">
    <source>
        <dbReference type="SAM" id="Phobius"/>
    </source>
</evidence>
<dbReference type="InterPro" id="IPR049052">
    <property type="entry name" value="nSTAND1"/>
</dbReference>
<organism evidence="7 8">
    <name type="scientific">Shiella aurantiaca</name>
    <dbReference type="NCBI Taxonomy" id="3058365"/>
    <lineage>
        <taxon>Bacteria</taxon>
        <taxon>Pseudomonadati</taxon>
        <taxon>Bacteroidota</taxon>
        <taxon>Cytophagia</taxon>
        <taxon>Cytophagales</taxon>
        <taxon>Shiellaceae</taxon>
        <taxon>Shiella</taxon>
    </lineage>
</organism>
<dbReference type="InterPro" id="IPR036322">
    <property type="entry name" value="WD40_repeat_dom_sf"/>
</dbReference>
<dbReference type="Pfam" id="PF00400">
    <property type="entry name" value="WD40"/>
    <property type="match status" value="2"/>
</dbReference>
<feature type="domain" description="Novel STAND NTPase 1" evidence="6">
    <location>
        <begin position="16"/>
        <end position="431"/>
    </location>
</feature>